<dbReference type="Proteomes" id="UP000283734">
    <property type="component" value="Unassembled WGS sequence"/>
</dbReference>
<reference evidence="1 2" key="1">
    <citation type="submission" date="2018-09" db="EMBL/GenBank/DDBJ databases">
        <title>Alcanivorax profundi sp. nov., isolated from 1000 m-depth seawater of the Mariana Trench.</title>
        <authorList>
            <person name="Liu J."/>
        </authorList>
    </citation>
    <scope>NUCLEOTIDE SEQUENCE [LARGE SCALE GENOMIC DNA]</scope>
    <source>
        <strain evidence="1 2">MTEO17</strain>
    </source>
</reference>
<evidence type="ECO:0000313" key="1">
    <source>
        <dbReference type="EMBL" id="RJG08477.1"/>
    </source>
</evidence>
<proteinExistence type="predicted"/>
<evidence type="ECO:0000313" key="2">
    <source>
        <dbReference type="Proteomes" id="UP000283734"/>
    </source>
</evidence>
<protein>
    <submittedName>
        <fullName evidence="1">Flavodoxin</fullName>
    </submittedName>
</protein>
<accession>A0A418X7P0</accession>
<dbReference type="InterPro" id="IPR029039">
    <property type="entry name" value="Flavoprotein-like_sf"/>
</dbReference>
<gene>
    <name evidence="1" type="ORF">D4A39_17485</name>
</gene>
<name>A0A418X7P0_9GAMM</name>
<comment type="caution">
    <text evidence="1">The sequence shown here is derived from an EMBL/GenBank/DDBJ whole genome shotgun (WGS) entry which is preliminary data.</text>
</comment>
<dbReference type="Gene3D" id="3.40.50.360">
    <property type="match status" value="1"/>
</dbReference>
<dbReference type="AlphaFoldDB" id="A0A418X7P0"/>
<feature type="non-terminal residue" evidence="1">
    <location>
        <position position="50"/>
    </location>
</feature>
<dbReference type="EMBL" id="QYYA01000200">
    <property type="protein sequence ID" value="RJG08477.1"/>
    <property type="molecule type" value="Genomic_DNA"/>
</dbReference>
<dbReference type="SUPFAM" id="SSF52218">
    <property type="entry name" value="Flavoproteins"/>
    <property type="match status" value="1"/>
</dbReference>
<organism evidence="1 2">
    <name type="scientific">Alcanivorax profundi</name>
    <dbReference type="NCBI Taxonomy" id="2338368"/>
    <lineage>
        <taxon>Bacteria</taxon>
        <taxon>Pseudomonadati</taxon>
        <taxon>Pseudomonadota</taxon>
        <taxon>Gammaproteobacteria</taxon>
        <taxon>Oceanospirillales</taxon>
        <taxon>Alcanivoracaceae</taxon>
        <taxon>Alcanivorax</taxon>
    </lineage>
</organism>
<sequence>MKKIGLFYATKAERTSCVAEKIQKEFGKEKIETVPIEQAWQNDFAAYDCF</sequence>
<keyword evidence="2" id="KW-1185">Reference proteome</keyword>